<keyword evidence="3" id="KW-1185">Reference proteome</keyword>
<evidence type="ECO:0000256" key="1">
    <source>
        <dbReference type="SAM" id="MobiDB-lite"/>
    </source>
</evidence>
<dbReference type="Proteomes" id="UP000001025">
    <property type="component" value="Chromosome"/>
</dbReference>
<dbReference type="HOGENOM" id="CLU_2344734_0_0_0"/>
<gene>
    <name evidence="2" type="ordered locus">RB11268</name>
</gene>
<reference evidence="2 3" key="1">
    <citation type="journal article" date="2003" name="Proc. Natl. Acad. Sci. U.S.A.">
        <title>Complete genome sequence of the marine planctomycete Pirellula sp. strain 1.</title>
        <authorList>
            <person name="Gloeckner F.O."/>
            <person name="Kube M."/>
            <person name="Bauer M."/>
            <person name="Teeling H."/>
            <person name="Lombardot T."/>
            <person name="Ludwig W."/>
            <person name="Gade D."/>
            <person name="Beck A."/>
            <person name="Borzym K."/>
            <person name="Heitmann K."/>
            <person name="Rabus R."/>
            <person name="Schlesner H."/>
            <person name="Amann R."/>
            <person name="Reinhardt R."/>
        </authorList>
    </citation>
    <scope>NUCLEOTIDE SEQUENCE [LARGE SCALE GENOMIC DNA]</scope>
    <source>
        <strain evidence="3">DSM 10527 / NCIMB 13988 / SH1</strain>
    </source>
</reference>
<name>Q7UEL4_RHOBA</name>
<dbReference type="KEGG" id="rba:RB11268"/>
<feature type="compositionally biased region" description="Low complexity" evidence="1">
    <location>
        <begin position="66"/>
        <end position="76"/>
    </location>
</feature>
<proteinExistence type="predicted"/>
<organism evidence="2 3">
    <name type="scientific">Rhodopirellula baltica (strain DSM 10527 / NCIMB 13988 / SH1)</name>
    <dbReference type="NCBI Taxonomy" id="243090"/>
    <lineage>
        <taxon>Bacteria</taxon>
        <taxon>Pseudomonadati</taxon>
        <taxon>Planctomycetota</taxon>
        <taxon>Planctomycetia</taxon>
        <taxon>Pirellulales</taxon>
        <taxon>Pirellulaceae</taxon>
        <taxon>Rhodopirellula</taxon>
    </lineage>
</organism>
<dbReference type="AlphaFoldDB" id="Q7UEL4"/>
<dbReference type="EnsemblBacteria" id="CAD79021">
    <property type="protein sequence ID" value="CAD79021"/>
    <property type="gene ID" value="RB11268"/>
</dbReference>
<dbReference type="InParanoid" id="Q7UEL4"/>
<evidence type="ECO:0000313" key="3">
    <source>
        <dbReference type="Proteomes" id="UP000001025"/>
    </source>
</evidence>
<dbReference type="STRING" id="243090.RB11268"/>
<feature type="compositionally biased region" description="Basic and acidic residues" evidence="1">
    <location>
        <begin position="34"/>
        <end position="48"/>
    </location>
</feature>
<accession>Q7UEL4</accession>
<dbReference type="EMBL" id="BX294153">
    <property type="protein sequence ID" value="CAD79021.1"/>
    <property type="molecule type" value="Genomic_DNA"/>
</dbReference>
<protein>
    <submittedName>
        <fullName evidence="2">Uncharacterized protein</fullName>
    </submittedName>
</protein>
<evidence type="ECO:0000313" key="2">
    <source>
        <dbReference type="EMBL" id="CAD79021.1"/>
    </source>
</evidence>
<sequence>MMIEKYQAYALHCVKKLGQKTAATRTTTPQRKHGPYENRTAIERHPTEKSLTNRHREDDVRRPRTRPTLRPLTELEMSSQKLGPPRIVRSGTDCQLS</sequence>
<feature type="region of interest" description="Disordered" evidence="1">
    <location>
        <begin position="19"/>
        <end position="97"/>
    </location>
</feature>